<gene>
    <name evidence="1" type="ORF">NOI20_17730</name>
</gene>
<feature type="non-terminal residue" evidence="1">
    <location>
        <position position="1"/>
    </location>
</feature>
<proteinExistence type="predicted"/>
<evidence type="ECO:0000313" key="2">
    <source>
        <dbReference type="Proteomes" id="UP001227162"/>
    </source>
</evidence>
<name>A0AAJ1X774_9RHOB</name>
<reference evidence="1" key="1">
    <citation type="submission" date="2022-07" db="EMBL/GenBank/DDBJ databases">
        <authorList>
            <person name="Otstavnykh N."/>
            <person name="Isaeva M."/>
            <person name="Bystritskaya E."/>
        </authorList>
    </citation>
    <scope>NUCLEOTIDE SEQUENCE</scope>
    <source>
        <strain evidence="1">10Alg 79</strain>
    </source>
</reference>
<dbReference type="Proteomes" id="UP001227162">
    <property type="component" value="Unassembled WGS sequence"/>
</dbReference>
<dbReference type="AlphaFoldDB" id="A0AAJ1X774"/>
<evidence type="ECO:0000313" key="1">
    <source>
        <dbReference type="EMBL" id="MDQ2095959.1"/>
    </source>
</evidence>
<feature type="non-terminal residue" evidence="1">
    <location>
        <position position="423"/>
    </location>
</feature>
<comment type="caution">
    <text evidence="1">The sequence shown here is derived from an EMBL/GenBank/DDBJ whole genome shotgun (WGS) entry which is preliminary data.</text>
</comment>
<organism evidence="1 2">
    <name type="scientific">Rhodalgimonas zhirmunskyi</name>
    <dbReference type="NCBI Taxonomy" id="2964767"/>
    <lineage>
        <taxon>Bacteria</taxon>
        <taxon>Pseudomonadati</taxon>
        <taxon>Pseudomonadota</taxon>
        <taxon>Alphaproteobacteria</taxon>
        <taxon>Rhodobacterales</taxon>
        <taxon>Roseobacteraceae</taxon>
        <taxon>Rhodalgimonas</taxon>
    </lineage>
</organism>
<sequence length="423" mass="46867">DICGVLEEHMPHGTHIRILIDEDSEMDDPFGRTIRPSDLQNGTVGSLSDVIANIILVSITGLDHLEPEEIGPVIDWCPNYAIRLCFGGFIQKIPAERFAGISDGTVPLLLSSGRTLPPLSFAPNTWFANISQELQYSFEYHTPTNLVKVGATAKDAGPQYRFSSPLWHLGRFWSVTDWDEPADGRFGFAWVFATLFGRNGKDMHGAVDRLRTAYRSCKSGGIRLFGASLSGAEKPLYVLTDTDLLALAADASFARGQRPLTEYFKALEEKTSFRTFETDSLKIVLLHADTQSEDAMLEEMLHNITDALADTHKAKQPSGRMLAYLDSCRDAIQIKLAVNAIGGDHGFDLAPETLLRFATQHPQLVVPLISHVLQHAAPSKLPAFMQVVAQMQLRPQQSELHSLLSSFIGTRMFPDSDKRFWNG</sequence>
<reference evidence="1" key="2">
    <citation type="submission" date="2023-04" db="EMBL/GenBank/DDBJ databases">
        <title>'Rhodoalgimonas zhirmunskyi' gen. nov., isolated from a red alga.</title>
        <authorList>
            <person name="Nedashkovskaya O.I."/>
            <person name="Otstavnykh N.Y."/>
            <person name="Bystritskaya E.P."/>
            <person name="Balabanova L.A."/>
            <person name="Isaeva M.P."/>
        </authorList>
    </citation>
    <scope>NUCLEOTIDE SEQUENCE</scope>
    <source>
        <strain evidence="1">10Alg 79</strain>
    </source>
</reference>
<dbReference type="EMBL" id="JANFFA010000010">
    <property type="protein sequence ID" value="MDQ2095959.1"/>
    <property type="molecule type" value="Genomic_DNA"/>
</dbReference>
<keyword evidence="2" id="KW-1185">Reference proteome</keyword>
<accession>A0AAJ1X774</accession>
<protein>
    <submittedName>
        <fullName evidence="1">Uncharacterized protein</fullName>
    </submittedName>
</protein>